<comment type="caution">
    <text evidence="2">The sequence shown here is derived from an EMBL/GenBank/DDBJ whole genome shotgun (WGS) entry which is preliminary data.</text>
</comment>
<name>A0AAD5WPI0_9PEZI</name>
<keyword evidence="3" id="KW-1185">Reference proteome</keyword>
<protein>
    <submittedName>
        <fullName evidence="2">Uncharacterized protein</fullName>
    </submittedName>
</protein>
<gene>
    <name evidence="2" type="ORF">MKZ38_006741</name>
</gene>
<reference evidence="2" key="1">
    <citation type="submission" date="2022-07" db="EMBL/GenBank/DDBJ databases">
        <title>Draft genome sequence of Zalerion maritima ATCC 34329, a (micro)plastics degrading marine fungus.</title>
        <authorList>
            <person name="Paco A."/>
            <person name="Goncalves M.F.M."/>
            <person name="Rocha-Santos T.A.P."/>
            <person name="Alves A."/>
        </authorList>
    </citation>
    <scope>NUCLEOTIDE SEQUENCE</scope>
    <source>
        <strain evidence="2">ATCC 34329</strain>
    </source>
</reference>
<evidence type="ECO:0000313" key="3">
    <source>
        <dbReference type="Proteomes" id="UP001201980"/>
    </source>
</evidence>
<sequence>MQRAVSKVFDDRAEATGTQEETPCSQLSKIEHGEKKSRFSDLRPLVHREDAREQIRETRGDMLASLPVAPKVLYRLRVAADVLQELDGETPERGSASYTFKDAVALRTAPVRDSGGNGADVGVVGGRLVSINRQDARAWNWVFPSPSASRPQPSCA</sequence>
<dbReference type="EMBL" id="JAKWBI020000416">
    <property type="protein sequence ID" value="KAJ2895241.1"/>
    <property type="molecule type" value="Genomic_DNA"/>
</dbReference>
<accession>A0AAD5WPI0</accession>
<dbReference type="AlphaFoldDB" id="A0AAD5WPI0"/>
<evidence type="ECO:0000256" key="1">
    <source>
        <dbReference type="SAM" id="MobiDB-lite"/>
    </source>
</evidence>
<evidence type="ECO:0000313" key="2">
    <source>
        <dbReference type="EMBL" id="KAJ2895241.1"/>
    </source>
</evidence>
<proteinExistence type="predicted"/>
<organism evidence="2 3">
    <name type="scientific">Zalerion maritima</name>
    <dbReference type="NCBI Taxonomy" id="339359"/>
    <lineage>
        <taxon>Eukaryota</taxon>
        <taxon>Fungi</taxon>
        <taxon>Dikarya</taxon>
        <taxon>Ascomycota</taxon>
        <taxon>Pezizomycotina</taxon>
        <taxon>Sordariomycetes</taxon>
        <taxon>Lulworthiomycetidae</taxon>
        <taxon>Lulworthiales</taxon>
        <taxon>Lulworthiaceae</taxon>
        <taxon>Zalerion</taxon>
    </lineage>
</organism>
<feature type="region of interest" description="Disordered" evidence="1">
    <location>
        <begin position="1"/>
        <end position="26"/>
    </location>
</feature>
<dbReference type="Proteomes" id="UP001201980">
    <property type="component" value="Unassembled WGS sequence"/>
</dbReference>
<feature type="compositionally biased region" description="Polar residues" evidence="1">
    <location>
        <begin position="16"/>
        <end position="26"/>
    </location>
</feature>